<organism evidence="1 2">
    <name type="scientific">Brachionus calyciflorus</name>
    <dbReference type="NCBI Taxonomy" id="104777"/>
    <lineage>
        <taxon>Eukaryota</taxon>
        <taxon>Metazoa</taxon>
        <taxon>Spiralia</taxon>
        <taxon>Gnathifera</taxon>
        <taxon>Rotifera</taxon>
        <taxon>Eurotatoria</taxon>
        <taxon>Monogononta</taxon>
        <taxon>Pseudotrocha</taxon>
        <taxon>Ploima</taxon>
        <taxon>Brachionidae</taxon>
        <taxon>Brachionus</taxon>
    </lineage>
</organism>
<feature type="non-terminal residue" evidence="1">
    <location>
        <position position="1"/>
    </location>
</feature>
<evidence type="ECO:0000313" key="1">
    <source>
        <dbReference type="EMBL" id="CAF1017847.1"/>
    </source>
</evidence>
<gene>
    <name evidence="1" type="ORF">OXX778_LOCUS17223</name>
</gene>
<proteinExistence type="predicted"/>
<sequence>MDVKTSKAIKPQILQNREITENDLDVPTRSNMLTSSEKNHFLVRKCSVVIEPLILKISESTEKCGEAIKPQIQQKSV</sequence>
<dbReference type="Proteomes" id="UP000663879">
    <property type="component" value="Unassembled WGS sequence"/>
</dbReference>
<dbReference type="AlphaFoldDB" id="A0A814I3Q4"/>
<comment type="caution">
    <text evidence="1">The sequence shown here is derived from an EMBL/GenBank/DDBJ whole genome shotgun (WGS) entry which is preliminary data.</text>
</comment>
<feature type="non-terminal residue" evidence="1">
    <location>
        <position position="77"/>
    </location>
</feature>
<protein>
    <submittedName>
        <fullName evidence="1">Uncharacterized protein</fullName>
    </submittedName>
</protein>
<evidence type="ECO:0000313" key="2">
    <source>
        <dbReference type="Proteomes" id="UP000663879"/>
    </source>
</evidence>
<accession>A0A814I3Q4</accession>
<reference evidence="1" key="1">
    <citation type="submission" date="2021-02" db="EMBL/GenBank/DDBJ databases">
        <authorList>
            <person name="Nowell W R."/>
        </authorList>
    </citation>
    <scope>NUCLEOTIDE SEQUENCE</scope>
    <source>
        <strain evidence="1">Ploen Becks lab</strain>
    </source>
</reference>
<keyword evidence="2" id="KW-1185">Reference proteome</keyword>
<name>A0A814I3Q4_9BILA</name>
<dbReference type="EMBL" id="CAJNOC010004332">
    <property type="protein sequence ID" value="CAF1017847.1"/>
    <property type="molecule type" value="Genomic_DNA"/>
</dbReference>